<evidence type="ECO:0000259" key="1">
    <source>
        <dbReference type="Pfam" id="PF00149"/>
    </source>
</evidence>
<organism evidence="2 3">
    <name type="scientific">Thelonectria olida</name>
    <dbReference type="NCBI Taxonomy" id="1576542"/>
    <lineage>
        <taxon>Eukaryota</taxon>
        <taxon>Fungi</taxon>
        <taxon>Dikarya</taxon>
        <taxon>Ascomycota</taxon>
        <taxon>Pezizomycotina</taxon>
        <taxon>Sordariomycetes</taxon>
        <taxon>Hypocreomycetidae</taxon>
        <taxon>Hypocreales</taxon>
        <taxon>Nectriaceae</taxon>
        <taxon>Thelonectria</taxon>
    </lineage>
</organism>
<sequence length="253" mass="29243">MEIQIIADLYLENPKVYDIYDIVPKAPYLALLGDIGNIVAHEDDYYEFLTRQLKQFRVVFLVAGNHEPYHASWPEALEIFHYFEDRVRKDSSIGEFVFLDRRAYQLPDTNVVILGCSLFSFVPSERQNDVSMGLNDFYQTDEWTVIKHNEAHQRDLAWLNDQVAELENSDVSVMIFTHWSPSIDSRAIDPRHLGSSITSAFSTDTSKEICFRSDKVKLWAFGHTHYNCDFVVERGDGAGPLRLLANQRGYYFA</sequence>
<dbReference type="PANTHER" id="PTHR37844">
    <property type="entry name" value="SER/THR PROTEIN PHOSPHATASE SUPERFAMILY (AFU_ORTHOLOGUE AFUA_1G14840)"/>
    <property type="match status" value="1"/>
</dbReference>
<feature type="domain" description="Calcineurin-like phosphoesterase" evidence="1">
    <location>
        <begin position="5"/>
        <end position="226"/>
    </location>
</feature>
<evidence type="ECO:0000313" key="3">
    <source>
        <dbReference type="Proteomes" id="UP000777438"/>
    </source>
</evidence>
<dbReference type="SUPFAM" id="SSF56300">
    <property type="entry name" value="Metallo-dependent phosphatases"/>
    <property type="match status" value="1"/>
</dbReference>
<dbReference type="AlphaFoldDB" id="A0A9P8VZY4"/>
<gene>
    <name evidence="2" type="ORF">B0T10DRAFT_491045</name>
</gene>
<name>A0A9P8VZY4_9HYPO</name>
<protein>
    <submittedName>
        <fullName evidence="2">Metallo-dependent phosphatase-like protein</fullName>
    </submittedName>
</protein>
<dbReference type="InterPro" id="IPR004843">
    <property type="entry name" value="Calcineurin-like_PHP"/>
</dbReference>
<dbReference type="Proteomes" id="UP000777438">
    <property type="component" value="Unassembled WGS sequence"/>
</dbReference>
<dbReference type="InterPro" id="IPR029052">
    <property type="entry name" value="Metallo-depent_PP-like"/>
</dbReference>
<dbReference type="Pfam" id="PF00149">
    <property type="entry name" value="Metallophos"/>
    <property type="match status" value="1"/>
</dbReference>
<dbReference type="GO" id="GO:0016787">
    <property type="term" value="F:hydrolase activity"/>
    <property type="evidence" value="ECO:0007669"/>
    <property type="project" value="InterPro"/>
</dbReference>
<reference evidence="2 3" key="1">
    <citation type="journal article" date="2021" name="Nat. Commun.">
        <title>Genetic determinants of endophytism in the Arabidopsis root mycobiome.</title>
        <authorList>
            <person name="Mesny F."/>
            <person name="Miyauchi S."/>
            <person name="Thiergart T."/>
            <person name="Pickel B."/>
            <person name="Atanasova L."/>
            <person name="Karlsson M."/>
            <person name="Huettel B."/>
            <person name="Barry K.W."/>
            <person name="Haridas S."/>
            <person name="Chen C."/>
            <person name="Bauer D."/>
            <person name="Andreopoulos W."/>
            <person name="Pangilinan J."/>
            <person name="LaButti K."/>
            <person name="Riley R."/>
            <person name="Lipzen A."/>
            <person name="Clum A."/>
            <person name="Drula E."/>
            <person name="Henrissat B."/>
            <person name="Kohler A."/>
            <person name="Grigoriev I.V."/>
            <person name="Martin F.M."/>
            <person name="Hacquard S."/>
        </authorList>
    </citation>
    <scope>NUCLEOTIDE SEQUENCE [LARGE SCALE GENOMIC DNA]</scope>
    <source>
        <strain evidence="2 3">MPI-CAGE-CH-0241</strain>
    </source>
</reference>
<accession>A0A9P8VZY4</accession>
<proteinExistence type="predicted"/>
<evidence type="ECO:0000313" key="2">
    <source>
        <dbReference type="EMBL" id="KAH6886366.1"/>
    </source>
</evidence>
<dbReference type="EMBL" id="JAGPYM010000016">
    <property type="protein sequence ID" value="KAH6886366.1"/>
    <property type="molecule type" value="Genomic_DNA"/>
</dbReference>
<dbReference type="Gene3D" id="3.60.21.10">
    <property type="match status" value="1"/>
</dbReference>
<dbReference type="OrthoDB" id="550558at2759"/>
<dbReference type="PANTHER" id="PTHR37844:SF2">
    <property type="entry name" value="SER_THR PROTEIN PHOSPHATASE SUPERFAMILY (AFU_ORTHOLOGUE AFUA_1G14840)"/>
    <property type="match status" value="1"/>
</dbReference>
<keyword evidence="3" id="KW-1185">Reference proteome</keyword>
<comment type="caution">
    <text evidence="2">The sequence shown here is derived from an EMBL/GenBank/DDBJ whole genome shotgun (WGS) entry which is preliminary data.</text>
</comment>